<name>A0AC34QSV0_9BILA</name>
<protein>
    <submittedName>
        <fullName evidence="2">Uncharacterized protein</fullName>
    </submittedName>
</protein>
<reference evidence="2" key="1">
    <citation type="submission" date="2022-11" db="UniProtKB">
        <authorList>
            <consortium name="WormBaseParasite"/>
        </authorList>
    </citation>
    <scope>IDENTIFICATION</scope>
</reference>
<dbReference type="WBParaSite" id="JU765_v2.g18976.t1">
    <property type="protein sequence ID" value="JU765_v2.g18976.t1"/>
    <property type="gene ID" value="JU765_v2.g18976"/>
</dbReference>
<proteinExistence type="predicted"/>
<dbReference type="Proteomes" id="UP000887576">
    <property type="component" value="Unplaced"/>
</dbReference>
<accession>A0AC34QSV0</accession>
<evidence type="ECO:0000313" key="1">
    <source>
        <dbReference type="Proteomes" id="UP000887576"/>
    </source>
</evidence>
<sequence length="830" mass="92486">MRRATFADSNLDIEDVSEPHKKTPVKQPETWGEIFKAWPKTTLCIVSNEFCERFSYYGMRTVLTLYLLNVLKFSDNISTVFFNGFTVLCYLTPLLGSIIADGYIGKFKTIFTVSILYAAGQIVLAFSSIKNSESPIHPWLDLAGLLIIAFGTGGIKPCVASFGGDQFDPSQTRMLSLFFSVFYFSINAGSMISTFISPLLRSRSCLGQDSCYPMAFGIPAILMIVATVVFMLGSFNYKKPPPKDNVFGEVTRLMTRAIRNKGKGEKRGHWLEYYLNTHSCENDPKCQELKRETRNNKACQKVQLVDDVKQLLRVVIMFLPVPIFWSLYDQQGSVWTIQAIQMDCHLWGSTLLLPDQMQTLNAVLILAFIPIFQVIVYPLVSKCITLTPLRKMIAGGVVAAAAFVISGLVQTQVNKTLPDLPSSGNTIITITNGLPVGCTVHATIPQFPNQGPFVIEQNMTLYDNNYKGHKGNVRIPSGNVTFNFAYSCNGTNIDTSSFPTFYSGVAKSEKTYHLAITELGAFMTKIKPDKPTEGTGEFSMSIIMALNDVNYAGNLALCRYDKKWTNTPTPCNPEVPEDFYYYEINYDDGNDNDLVEMLPYTTNSSKNIGKFASVYDFKAVRPGEWGVYYMFNMAKSIGMKSLSRDQVKVKSLNYTIKIGAQGGVYQAVFTGNYDNPVYHANRIVPDNVISILWQVPQIVTITVAEILFSITGYEFAYSQAAPSMKALVQALWLLTTAVGDTIIVIIALIDPFSNGAVQAFVYAGVMLVIIGVFALMSIFYYDYHYYTGEDVDETGEYVDEDAVSLANVKDTFVLGKENKGYSDAGWEERF</sequence>
<evidence type="ECO:0000313" key="2">
    <source>
        <dbReference type="WBParaSite" id="JU765_v2.g18976.t1"/>
    </source>
</evidence>
<organism evidence="1 2">
    <name type="scientific">Panagrolaimus sp. JU765</name>
    <dbReference type="NCBI Taxonomy" id="591449"/>
    <lineage>
        <taxon>Eukaryota</taxon>
        <taxon>Metazoa</taxon>
        <taxon>Ecdysozoa</taxon>
        <taxon>Nematoda</taxon>
        <taxon>Chromadorea</taxon>
        <taxon>Rhabditida</taxon>
        <taxon>Tylenchina</taxon>
        <taxon>Panagrolaimomorpha</taxon>
        <taxon>Panagrolaimoidea</taxon>
        <taxon>Panagrolaimidae</taxon>
        <taxon>Panagrolaimus</taxon>
    </lineage>
</organism>